<protein>
    <submittedName>
        <fullName evidence="2">DUF3231 family protein</fullName>
    </submittedName>
</protein>
<evidence type="ECO:0000313" key="2">
    <source>
        <dbReference type="EMBL" id="MFB9759918.1"/>
    </source>
</evidence>
<proteinExistence type="predicted"/>
<dbReference type="Pfam" id="PF11553">
    <property type="entry name" value="DUF3231"/>
    <property type="match status" value="1"/>
</dbReference>
<organism evidence="2 3">
    <name type="scientific">Ectobacillus funiculus</name>
    <dbReference type="NCBI Taxonomy" id="137993"/>
    <lineage>
        <taxon>Bacteria</taxon>
        <taxon>Bacillati</taxon>
        <taxon>Bacillota</taxon>
        <taxon>Bacilli</taxon>
        <taxon>Bacillales</taxon>
        <taxon>Bacillaceae</taxon>
        <taxon>Ectobacillus</taxon>
    </lineage>
</organism>
<dbReference type="InterPro" id="IPR012347">
    <property type="entry name" value="Ferritin-like"/>
</dbReference>
<dbReference type="EMBL" id="JBHMAF010000101">
    <property type="protein sequence ID" value="MFB9759918.1"/>
    <property type="molecule type" value="Genomic_DNA"/>
</dbReference>
<evidence type="ECO:0000256" key="1">
    <source>
        <dbReference type="SAM" id="Phobius"/>
    </source>
</evidence>
<keyword evidence="1" id="KW-1133">Transmembrane helix</keyword>
<feature type="transmembrane region" description="Helical" evidence="1">
    <location>
        <begin position="101"/>
        <end position="122"/>
    </location>
</feature>
<evidence type="ECO:0000313" key="3">
    <source>
        <dbReference type="Proteomes" id="UP001589609"/>
    </source>
</evidence>
<dbReference type="InterPro" id="IPR021617">
    <property type="entry name" value="DUF3231"/>
</dbReference>
<keyword evidence="3" id="KW-1185">Reference proteome</keyword>
<dbReference type="Proteomes" id="UP001589609">
    <property type="component" value="Unassembled WGS sequence"/>
</dbReference>
<reference evidence="2 3" key="1">
    <citation type="submission" date="2024-09" db="EMBL/GenBank/DDBJ databases">
        <authorList>
            <person name="Sun Q."/>
            <person name="Mori K."/>
        </authorList>
    </citation>
    <scope>NUCLEOTIDE SEQUENCE [LARGE SCALE GENOMIC DNA]</scope>
    <source>
        <strain evidence="2 3">JCM 11201</strain>
    </source>
</reference>
<accession>A0ABV5WH30</accession>
<name>A0ABV5WH30_9BACI</name>
<keyword evidence="1" id="KW-0812">Transmembrane</keyword>
<comment type="caution">
    <text evidence="2">The sequence shown here is derived from an EMBL/GenBank/DDBJ whole genome shotgun (WGS) entry which is preliminary data.</text>
</comment>
<sequence>MFNIQKSYHGTDYKLIILKIQTCDIYQQYPSLFFCTLRMMGFAQVAKHQEVERYFLRRKQIAQKHMDFFSEILKKEDLSAPMYWDTAVSDSTISPFSDKLMMFHVSAMTAAGIGIYGVAMSASPRRDIGMRYASLFPEVSLYAEAGANIMIEHGWLEEPPQTDDRDKLAKE</sequence>
<keyword evidence="1" id="KW-0472">Membrane</keyword>
<dbReference type="RefSeq" id="WP_379950255.1">
    <property type="nucleotide sequence ID" value="NZ_JBHMAF010000101.1"/>
</dbReference>
<dbReference type="Gene3D" id="1.20.1260.10">
    <property type="match status" value="1"/>
</dbReference>
<gene>
    <name evidence="2" type="ORF">ACFFMS_16110</name>
</gene>